<dbReference type="Pfam" id="PF00106">
    <property type="entry name" value="adh_short"/>
    <property type="match status" value="1"/>
</dbReference>
<protein>
    <submittedName>
        <fullName evidence="2">Uncharacterized protein</fullName>
    </submittedName>
</protein>
<proteinExistence type="predicted"/>
<dbReference type="PANTHER" id="PTHR43157">
    <property type="entry name" value="PHOSPHATIDYLINOSITOL-GLYCAN BIOSYNTHESIS CLASS F PROTEIN-RELATED"/>
    <property type="match status" value="1"/>
</dbReference>
<accession>A0A9P8RPL9</accession>
<dbReference type="InterPro" id="IPR002347">
    <property type="entry name" value="SDR_fam"/>
</dbReference>
<dbReference type="GeneID" id="70134896"/>
<evidence type="ECO:0000313" key="3">
    <source>
        <dbReference type="Proteomes" id="UP000758603"/>
    </source>
</evidence>
<dbReference type="GO" id="GO:0016491">
    <property type="term" value="F:oxidoreductase activity"/>
    <property type="evidence" value="ECO:0007669"/>
    <property type="project" value="UniProtKB-KW"/>
</dbReference>
<keyword evidence="3" id="KW-1185">Reference proteome</keyword>
<name>A0A9P8RPL9_9PEZI</name>
<keyword evidence="1" id="KW-0560">Oxidoreductase</keyword>
<dbReference type="OrthoDB" id="542013at2759"/>
<dbReference type="EMBL" id="JAGPXC010000008">
    <property type="protein sequence ID" value="KAH6647357.1"/>
    <property type="molecule type" value="Genomic_DNA"/>
</dbReference>
<reference evidence="2" key="1">
    <citation type="journal article" date="2021" name="Nat. Commun.">
        <title>Genetic determinants of endophytism in the Arabidopsis root mycobiome.</title>
        <authorList>
            <person name="Mesny F."/>
            <person name="Miyauchi S."/>
            <person name="Thiergart T."/>
            <person name="Pickel B."/>
            <person name="Atanasova L."/>
            <person name="Karlsson M."/>
            <person name="Huettel B."/>
            <person name="Barry K.W."/>
            <person name="Haridas S."/>
            <person name="Chen C."/>
            <person name="Bauer D."/>
            <person name="Andreopoulos W."/>
            <person name="Pangilinan J."/>
            <person name="LaButti K."/>
            <person name="Riley R."/>
            <person name="Lipzen A."/>
            <person name="Clum A."/>
            <person name="Drula E."/>
            <person name="Henrissat B."/>
            <person name="Kohler A."/>
            <person name="Grigoriev I.V."/>
            <person name="Martin F.M."/>
            <person name="Hacquard S."/>
        </authorList>
    </citation>
    <scope>NUCLEOTIDE SEQUENCE</scope>
    <source>
        <strain evidence="2">MPI-SDFR-AT-0073</strain>
    </source>
</reference>
<dbReference type="PRINTS" id="PR00081">
    <property type="entry name" value="GDHRDH"/>
</dbReference>
<sequence>MSAQLQSEAAFESGLLGFINRQWFKYRRPLPAGTSLEGQTAIVTGANSGLGLEASRQFLQLGLSTLIIAVRSVGKGDAAAKPLREAFPNANIEVWTLDMVSYDSIQGFAARCHELERIDIVILNAGIQTSQYTIVEATGHEQVLQVNYLSTALLSLLLLPILRSKRQNPSHPPVLCTVTSDMAYWSSLQTKGPVLAQLDRKEGYSTVRQYMGTKLLEMMFVTKLAEQVNADEVIVNMVSPGWCSGTAIGGESPGGESLLFRGLKALATRSVEVGGSTYIDATVVQGKTSHGSFCSDWTLRPFSYPPLLYTDDGLQVRERLWEETMEELNFAGASKIVQDLVN</sequence>
<dbReference type="PANTHER" id="PTHR43157:SF35">
    <property type="entry name" value="DEHYDROGENASE_REDUCTASE FAMILY PROTEIN, PUTATIVE-RELATED"/>
    <property type="match status" value="1"/>
</dbReference>
<gene>
    <name evidence="2" type="ORF">BKA67DRAFT_649131</name>
</gene>
<dbReference type="SUPFAM" id="SSF51735">
    <property type="entry name" value="NAD(P)-binding Rossmann-fold domains"/>
    <property type="match status" value="1"/>
</dbReference>
<evidence type="ECO:0000256" key="1">
    <source>
        <dbReference type="ARBA" id="ARBA00023002"/>
    </source>
</evidence>
<dbReference type="Gene3D" id="3.40.50.720">
    <property type="entry name" value="NAD(P)-binding Rossmann-like Domain"/>
    <property type="match status" value="1"/>
</dbReference>
<dbReference type="AlphaFoldDB" id="A0A9P8RPL9"/>
<organism evidence="2 3">
    <name type="scientific">Truncatella angustata</name>
    <dbReference type="NCBI Taxonomy" id="152316"/>
    <lineage>
        <taxon>Eukaryota</taxon>
        <taxon>Fungi</taxon>
        <taxon>Dikarya</taxon>
        <taxon>Ascomycota</taxon>
        <taxon>Pezizomycotina</taxon>
        <taxon>Sordariomycetes</taxon>
        <taxon>Xylariomycetidae</taxon>
        <taxon>Amphisphaeriales</taxon>
        <taxon>Sporocadaceae</taxon>
        <taxon>Truncatella</taxon>
    </lineage>
</organism>
<evidence type="ECO:0000313" key="2">
    <source>
        <dbReference type="EMBL" id="KAH6647357.1"/>
    </source>
</evidence>
<dbReference type="Proteomes" id="UP000758603">
    <property type="component" value="Unassembled WGS sequence"/>
</dbReference>
<dbReference type="InterPro" id="IPR036291">
    <property type="entry name" value="NAD(P)-bd_dom_sf"/>
</dbReference>
<dbReference type="RefSeq" id="XP_045953869.1">
    <property type="nucleotide sequence ID" value="XM_046106005.1"/>
</dbReference>
<comment type="caution">
    <text evidence="2">The sequence shown here is derived from an EMBL/GenBank/DDBJ whole genome shotgun (WGS) entry which is preliminary data.</text>
</comment>